<proteinExistence type="predicted"/>
<organism evidence="1 3">
    <name type="scientific">Helicobacter canis</name>
    <dbReference type="NCBI Taxonomy" id="29419"/>
    <lineage>
        <taxon>Bacteria</taxon>
        <taxon>Pseudomonadati</taxon>
        <taxon>Campylobacterota</taxon>
        <taxon>Epsilonproteobacteria</taxon>
        <taxon>Campylobacterales</taxon>
        <taxon>Helicobacteraceae</taxon>
        <taxon>Helicobacter</taxon>
    </lineage>
</organism>
<sequence length="31" mass="3524">MFIIFGGIFLCFCALAWSIYQGVRDSDKAHN</sequence>
<gene>
    <name evidence="1" type="ORF">NCTC12410_00010</name>
    <name evidence="2" type="ORF">NCTC12410_00075</name>
</gene>
<dbReference type="Proteomes" id="UP000254841">
    <property type="component" value="Unassembled WGS sequence"/>
</dbReference>
<protein>
    <submittedName>
        <fullName evidence="1">Uncharacterized protein</fullName>
    </submittedName>
</protein>
<accession>A0A377J169</accession>
<dbReference type="AlphaFoldDB" id="A0A377J169"/>
<dbReference type="EMBL" id="UGHV01000001">
    <property type="protein sequence ID" value="STO96266.1"/>
    <property type="molecule type" value="Genomic_DNA"/>
</dbReference>
<evidence type="ECO:0000313" key="3">
    <source>
        <dbReference type="Proteomes" id="UP000254841"/>
    </source>
</evidence>
<evidence type="ECO:0000313" key="1">
    <source>
        <dbReference type="EMBL" id="STO96201.1"/>
    </source>
</evidence>
<name>A0A377J169_9HELI</name>
<evidence type="ECO:0000313" key="2">
    <source>
        <dbReference type="EMBL" id="STO96266.1"/>
    </source>
</evidence>
<reference evidence="1 3" key="1">
    <citation type="submission" date="2018-06" db="EMBL/GenBank/DDBJ databases">
        <authorList>
            <consortium name="Pathogen Informatics"/>
            <person name="Doyle S."/>
        </authorList>
    </citation>
    <scope>NUCLEOTIDE SEQUENCE [LARGE SCALE GENOMIC DNA]</scope>
    <source>
        <strain evidence="1 3">NCTC12410</strain>
    </source>
</reference>
<dbReference type="EMBL" id="UGHV01000001">
    <property type="protein sequence ID" value="STO96201.1"/>
    <property type="molecule type" value="Genomic_DNA"/>
</dbReference>